<feature type="signal peptide" evidence="3">
    <location>
        <begin position="1"/>
        <end position="22"/>
    </location>
</feature>
<dbReference type="RefSeq" id="WP_255897806.1">
    <property type="nucleotide sequence ID" value="NZ_JAFMZO010000001.1"/>
</dbReference>
<dbReference type="InterPro" id="IPR037459">
    <property type="entry name" value="RhgT-like"/>
</dbReference>
<dbReference type="Gene3D" id="3.40.50.1110">
    <property type="entry name" value="SGNH hydrolase"/>
    <property type="match status" value="1"/>
</dbReference>
<comment type="caution">
    <text evidence="6">The sequence shown here is derived from an EMBL/GenBank/DDBJ whole genome shotgun (WGS) entry which is preliminary data.</text>
</comment>
<dbReference type="Proteomes" id="UP001597387">
    <property type="component" value="Unassembled WGS sequence"/>
</dbReference>
<proteinExistence type="inferred from homology"/>
<feature type="chain" id="PRO_5045300638" evidence="3">
    <location>
        <begin position="23"/>
        <end position="436"/>
    </location>
</feature>
<dbReference type="Gene3D" id="2.60.120.430">
    <property type="entry name" value="Galactose-binding lectin"/>
    <property type="match status" value="1"/>
</dbReference>
<feature type="domain" description="Beta-agarase/YXIM esterase-like galactose-binding" evidence="5">
    <location>
        <begin position="32"/>
        <end position="155"/>
    </location>
</feature>
<dbReference type="PANTHER" id="PTHR43695">
    <property type="entry name" value="PUTATIVE (AFU_ORTHOLOGUE AFUA_2G17250)-RELATED"/>
    <property type="match status" value="1"/>
</dbReference>
<organism evidence="6 7">
    <name type="scientific">Paradesertivirga mongoliensis</name>
    <dbReference type="NCBI Taxonomy" id="2100740"/>
    <lineage>
        <taxon>Bacteria</taxon>
        <taxon>Pseudomonadati</taxon>
        <taxon>Bacteroidota</taxon>
        <taxon>Sphingobacteriia</taxon>
        <taxon>Sphingobacteriales</taxon>
        <taxon>Sphingobacteriaceae</taxon>
        <taxon>Paradesertivirga</taxon>
    </lineage>
</organism>
<dbReference type="Pfam" id="PF21254">
    <property type="entry name" value="AGA-YXIM_GBD"/>
    <property type="match status" value="1"/>
</dbReference>
<keyword evidence="2" id="KW-0378">Hydrolase</keyword>
<sequence>MKGTLAFISISLALLTACTAQKPGVTNQGTLKFDFGTGKAAKGYIAVSPETIYSAEKGYGFDLGTKPEAIDRGGDVLKGDFVSAETPFYFSVKVPEGNYKVTVTLGDANEKTATTIKSESRRLMLENVQTAPGEFKTETFIVNIKDRKIDENTTVGLKPRELTKLDWDDKLTLEFDLKTAVNAIEIQKVEDQVTVFLAGNSTVVNQDEEPWASWGQMIPRFFKPGVAISNHAESGLSLGSFIGSRRLAKILSIMKPGDYLFVEFGHNDEKEQGPNDGAYKSYSERLRTFANQVKNKGGHLVILTPTARRSFGEDGKMRNSHGDYPDAAKKVAAEFNVPLIDLTTATTTMYEAMGVEGSKKAFVIYPELNLNDNTHFNTYGAYQIAKIVATAIKDQKLPIAKYLVSMPPFDPSKPDVFANFNWPPSPKASKIKPDGN</sequence>
<dbReference type="PANTHER" id="PTHR43695:SF1">
    <property type="entry name" value="RHAMNOGALACTURONAN ACETYLESTERASE"/>
    <property type="match status" value="1"/>
</dbReference>
<feature type="domain" description="SGNH hydrolase-type esterase" evidence="4">
    <location>
        <begin position="199"/>
        <end position="350"/>
    </location>
</feature>
<evidence type="ECO:0000259" key="4">
    <source>
        <dbReference type="Pfam" id="PF13472"/>
    </source>
</evidence>
<dbReference type="SUPFAM" id="SSF52266">
    <property type="entry name" value="SGNH hydrolase"/>
    <property type="match status" value="1"/>
</dbReference>
<evidence type="ECO:0000313" key="6">
    <source>
        <dbReference type="EMBL" id="MFD2162127.1"/>
    </source>
</evidence>
<evidence type="ECO:0000256" key="2">
    <source>
        <dbReference type="ARBA" id="ARBA00022801"/>
    </source>
</evidence>
<protein>
    <submittedName>
        <fullName evidence="6">Rhamnogalacturonan acetylesterase</fullName>
    </submittedName>
</protein>
<comment type="similarity">
    <text evidence="1">Belongs to the 'GDSL' lipolytic enzyme family.</text>
</comment>
<keyword evidence="7" id="KW-1185">Reference proteome</keyword>
<dbReference type="InterPro" id="IPR008979">
    <property type="entry name" value="Galactose-bd-like_sf"/>
</dbReference>
<dbReference type="PROSITE" id="PS51257">
    <property type="entry name" value="PROKAR_LIPOPROTEIN"/>
    <property type="match status" value="1"/>
</dbReference>
<evidence type="ECO:0000256" key="3">
    <source>
        <dbReference type="SAM" id="SignalP"/>
    </source>
</evidence>
<dbReference type="InterPro" id="IPR036514">
    <property type="entry name" value="SGNH_hydro_sf"/>
</dbReference>
<evidence type="ECO:0000313" key="7">
    <source>
        <dbReference type="Proteomes" id="UP001597387"/>
    </source>
</evidence>
<dbReference type="InterPro" id="IPR013830">
    <property type="entry name" value="SGNH_hydro"/>
</dbReference>
<keyword evidence="3" id="KW-0732">Signal</keyword>
<name>A0ABW4ZKQ6_9SPHI</name>
<dbReference type="InterPro" id="IPR049033">
    <property type="entry name" value="AGA-YXIM_GBD"/>
</dbReference>
<reference evidence="7" key="1">
    <citation type="journal article" date="2019" name="Int. J. Syst. Evol. Microbiol.">
        <title>The Global Catalogue of Microorganisms (GCM) 10K type strain sequencing project: providing services to taxonomists for standard genome sequencing and annotation.</title>
        <authorList>
            <consortium name="The Broad Institute Genomics Platform"/>
            <consortium name="The Broad Institute Genome Sequencing Center for Infectious Disease"/>
            <person name="Wu L."/>
            <person name="Ma J."/>
        </authorList>
    </citation>
    <scope>NUCLEOTIDE SEQUENCE [LARGE SCALE GENOMIC DNA]</scope>
    <source>
        <strain evidence="7">KCTC 42217</strain>
    </source>
</reference>
<dbReference type="EMBL" id="JBHUHZ010000001">
    <property type="protein sequence ID" value="MFD2162127.1"/>
    <property type="molecule type" value="Genomic_DNA"/>
</dbReference>
<evidence type="ECO:0000259" key="5">
    <source>
        <dbReference type="Pfam" id="PF21254"/>
    </source>
</evidence>
<gene>
    <name evidence="6" type="ORF">ACFSJU_06960</name>
</gene>
<accession>A0ABW4ZKQ6</accession>
<dbReference type="SUPFAM" id="SSF49785">
    <property type="entry name" value="Galactose-binding domain-like"/>
    <property type="match status" value="1"/>
</dbReference>
<evidence type="ECO:0000256" key="1">
    <source>
        <dbReference type="ARBA" id="ARBA00008668"/>
    </source>
</evidence>
<dbReference type="Pfam" id="PF13472">
    <property type="entry name" value="Lipase_GDSL_2"/>
    <property type="match status" value="1"/>
</dbReference>
<dbReference type="CDD" id="cd01821">
    <property type="entry name" value="Rhamnogalacturan_acetylesterase_like"/>
    <property type="match status" value="1"/>
</dbReference>